<dbReference type="Gene3D" id="3.40.50.10540">
    <property type="entry name" value="Crotonobetainyl-coa:carnitine coa-transferase, domain 1"/>
    <property type="match status" value="1"/>
</dbReference>
<proteinExistence type="predicted"/>
<dbReference type="PANTHER" id="PTHR48207:SF4">
    <property type="entry name" value="BLL6097 PROTEIN"/>
    <property type="match status" value="1"/>
</dbReference>
<dbReference type="InterPro" id="IPR023606">
    <property type="entry name" value="CoA-Trfase_III_dom_1_sf"/>
</dbReference>
<keyword evidence="4" id="KW-1185">Reference proteome</keyword>
<evidence type="ECO:0000256" key="1">
    <source>
        <dbReference type="ARBA" id="ARBA00022679"/>
    </source>
</evidence>
<evidence type="ECO:0000313" key="4">
    <source>
        <dbReference type="Proteomes" id="UP000436016"/>
    </source>
</evidence>
<protein>
    <submittedName>
        <fullName evidence="3">CoA transferase</fullName>
    </submittedName>
</protein>
<dbReference type="InterPro" id="IPR050483">
    <property type="entry name" value="CoA-transferase_III_domain"/>
</dbReference>
<keyword evidence="1 3" id="KW-0808">Transferase</keyword>
<feature type="region of interest" description="Disordered" evidence="2">
    <location>
        <begin position="352"/>
        <end position="376"/>
    </location>
</feature>
<organism evidence="3 4">
    <name type="scientific">Oceanomicrobium pacificus</name>
    <dbReference type="NCBI Taxonomy" id="2692916"/>
    <lineage>
        <taxon>Bacteria</taxon>
        <taxon>Pseudomonadati</taxon>
        <taxon>Pseudomonadota</taxon>
        <taxon>Alphaproteobacteria</taxon>
        <taxon>Rhodobacterales</taxon>
        <taxon>Paracoccaceae</taxon>
        <taxon>Oceanomicrobium</taxon>
    </lineage>
</organism>
<dbReference type="Gene3D" id="3.30.1540.10">
    <property type="entry name" value="formyl-coa transferase, domain 3"/>
    <property type="match status" value="1"/>
</dbReference>
<dbReference type="Pfam" id="PF02515">
    <property type="entry name" value="CoA_transf_3"/>
    <property type="match status" value="1"/>
</dbReference>
<dbReference type="Proteomes" id="UP000436016">
    <property type="component" value="Unassembled WGS sequence"/>
</dbReference>
<dbReference type="AlphaFoldDB" id="A0A6B0TYV8"/>
<gene>
    <name evidence="3" type="ORF">GSH16_15655</name>
</gene>
<evidence type="ECO:0000256" key="2">
    <source>
        <dbReference type="SAM" id="MobiDB-lite"/>
    </source>
</evidence>
<comment type="caution">
    <text evidence="3">The sequence shown here is derived from an EMBL/GenBank/DDBJ whole genome shotgun (WGS) entry which is preliminary data.</text>
</comment>
<dbReference type="EMBL" id="WUWG01000009">
    <property type="protein sequence ID" value="MXU66885.1"/>
    <property type="molecule type" value="Genomic_DNA"/>
</dbReference>
<accession>A0A6B0TYV8</accession>
<dbReference type="GO" id="GO:0008410">
    <property type="term" value="F:CoA-transferase activity"/>
    <property type="evidence" value="ECO:0007669"/>
    <property type="project" value="TreeGrafter"/>
</dbReference>
<dbReference type="PANTHER" id="PTHR48207">
    <property type="entry name" value="SUCCINATE--HYDROXYMETHYLGLUTARATE COA-TRANSFERASE"/>
    <property type="match status" value="1"/>
</dbReference>
<name>A0A6B0TYV8_9RHOB</name>
<sequence length="376" mass="40327">MTAPPLAGLRVLDFSQFLAGPYASLRLADLGAEVIKVERAGMGDLSRYLYVSDVLIDGESSIFHAINRGKSSVAVDLKSSEGKARIWQLIEGADVVIQNFRPGVIERLGFGYDAVRARNPDIVYGSISGYGTGHTWEALPGQDLLAQARSGIMWLSGNDRDGPVALGLPVADILAGAALVHGILALLVRRGLTGEGGHTETSLIEAIADLQFELLSTHMNDGGILPSRPATNAAHAYLSAPYGLYRTADGHIAIAMNDLRDLWQCLDIEVDISGLDAFRDRDRISAVLANHVRRMKTHALAHLLEQADIWAAPVMDWAEFDEAGILQSLGMIGRERRGGTDIATLLSPIRIDGTRPSASGPAPRLGDGGDAWRTQP</sequence>
<dbReference type="SUPFAM" id="SSF89796">
    <property type="entry name" value="CoA-transferase family III (CaiB/BaiF)"/>
    <property type="match status" value="1"/>
</dbReference>
<dbReference type="RefSeq" id="WP_160856557.1">
    <property type="nucleotide sequence ID" value="NZ_WUWG01000009.1"/>
</dbReference>
<evidence type="ECO:0000313" key="3">
    <source>
        <dbReference type="EMBL" id="MXU66885.1"/>
    </source>
</evidence>
<dbReference type="InterPro" id="IPR044855">
    <property type="entry name" value="CoA-Trfase_III_dom3_sf"/>
</dbReference>
<dbReference type="InterPro" id="IPR003673">
    <property type="entry name" value="CoA-Trfase_fam_III"/>
</dbReference>
<reference evidence="3 4" key="1">
    <citation type="submission" date="2019-12" db="EMBL/GenBank/DDBJ databases">
        <title>Strain KN286 was isolated from seawater, which was collected from Caroline Seamount in the tropical western Pacific.</title>
        <authorList>
            <person name="Wang Q."/>
        </authorList>
    </citation>
    <scope>NUCLEOTIDE SEQUENCE [LARGE SCALE GENOMIC DNA]</scope>
    <source>
        <strain evidence="3 4">KN286</strain>
    </source>
</reference>